<dbReference type="InterPro" id="IPR043502">
    <property type="entry name" value="DNA/RNA_pol_sf"/>
</dbReference>
<dbReference type="Proteomes" id="UP000321393">
    <property type="component" value="Unassembled WGS sequence"/>
</dbReference>
<name>A0A5D3BYJ4_CUCMM</name>
<keyword evidence="3" id="KW-0808">Transferase</keyword>
<protein>
    <submittedName>
        <fullName evidence="3">Reverse transcriptase, RNA-dependent DNA polymerase</fullName>
    </submittedName>
</protein>
<dbReference type="SUPFAM" id="SSF56672">
    <property type="entry name" value="DNA/RNA polymerases"/>
    <property type="match status" value="1"/>
</dbReference>
<evidence type="ECO:0000313" key="2">
    <source>
        <dbReference type="EMBL" id="KAA0046892.1"/>
    </source>
</evidence>
<dbReference type="InterPro" id="IPR013103">
    <property type="entry name" value="RVT_2"/>
</dbReference>
<evidence type="ECO:0000259" key="1">
    <source>
        <dbReference type="Pfam" id="PF07727"/>
    </source>
</evidence>
<dbReference type="EMBL" id="SSTE01013576">
    <property type="protein sequence ID" value="KAA0046892.1"/>
    <property type="molecule type" value="Genomic_DNA"/>
</dbReference>
<gene>
    <name evidence="3" type="ORF">E5676_scaffold298G00740</name>
    <name evidence="2" type="ORF">E6C27_scaffold230G00540</name>
</gene>
<organism evidence="3 5">
    <name type="scientific">Cucumis melo var. makuwa</name>
    <name type="common">Oriental melon</name>
    <dbReference type="NCBI Taxonomy" id="1194695"/>
    <lineage>
        <taxon>Eukaryota</taxon>
        <taxon>Viridiplantae</taxon>
        <taxon>Streptophyta</taxon>
        <taxon>Embryophyta</taxon>
        <taxon>Tracheophyta</taxon>
        <taxon>Spermatophyta</taxon>
        <taxon>Magnoliopsida</taxon>
        <taxon>eudicotyledons</taxon>
        <taxon>Gunneridae</taxon>
        <taxon>Pentapetalae</taxon>
        <taxon>rosids</taxon>
        <taxon>fabids</taxon>
        <taxon>Cucurbitales</taxon>
        <taxon>Cucurbitaceae</taxon>
        <taxon>Benincaseae</taxon>
        <taxon>Cucumis</taxon>
    </lineage>
</organism>
<feature type="domain" description="Reverse transcriptase Ty1/copia-type" evidence="1">
    <location>
        <begin position="12"/>
        <end position="125"/>
    </location>
</feature>
<evidence type="ECO:0000313" key="4">
    <source>
        <dbReference type="Proteomes" id="UP000321393"/>
    </source>
</evidence>
<proteinExistence type="predicted"/>
<dbReference type="PANTHER" id="PTHR11439:SF463">
    <property type="entry name" value="REVERSE TRANSCRIPTASE TY1_COPIA-TYPE DOMAIN-CONTAINING PROTEIN"/>
    <property type="match status" value="1"/>
</dbReference>
<dbReference type="CDD" id="cd09272">
    <property type="entry name" value="RNase_HI_RT_Ty1"/>
    <property type="match status" value="1"/>
</dbReference>
<accession>A0A5D3BYJ4</accession>
<reference evidence="4 5" key="1">
    <citation type="submission" date="2019-08" db="EMBL/GenBank/DDBJ databases">
        <title>Draft genome sequences of two oriental melons (Cucumis melo L. var makuwa).</title>
        <authorList>
            <person name="Kwon S.-Y."/>
        </authorList>
    </citation>
    <scope>NUCLEOTIDE SEQUENCE [LARGE SCALE GENOMIC DNA]</scope>
    <source>
        <strain evidence="5">cv. Chang Bougi</strain>
        <strain evidence="4">cv. SW 3</strain>
        <tissue evidence="3">Leaf</tissue>
    </source>
</reference>
<evidence type="ECO:0000313" key="5">
    <source>
        <dbReference type="Proteomes" id="UP000321947"/>
    </source>
</evidence>
<dbReference type="Proteomes" id="UP000321947">
    <property type="component" value="Unassembled WGS sequence"/>
</dbReference>
<dbReference type="AlphaFoldDB" id="A0A5D3BYJ4"/>
<sequence>MVEEIEAMERTNTLTVVSLPNNHHTVGSKWVYKVKCKLEGTINRYKARLVAKGYNQQEGVDFSGTFSQVAKIVTVKTFLAFSTSYNWSLTQMDINNAFLNGDLFEEVHMSLPLGYQTSQVRQKVFVDVDWGSCPDTRRSIIGFCVFLRDSIISWKSKKQATISKSSAEAKYKALALVTSELVWISQLLNDLHVKILNPTTVFCDNQAAIAIASNPMFHERMKHIKIDCHFVGDKIADEFLKVLPIKSSLQLANMFTKALPMSTLSRLISKLGIIDIHHPT</sequence>
<dbReference type="PANTHER" id="PTHR11439">
    <property type="entry name" value="GAG-POL-RELATED RETROTRANSPOSON"/>
    <property type="match status" value="1"/>
</dbReference>
<dbReference type="OrthoDB" id="430476at2759"/>
<dbReference type="EMBL" id="SSTD01015292">
    <property type="protein sequence ID" value="TYK03256.1"/>
    <property type="molecule type" value="Genomic_DNA"/>
</dbReference>
<comment type="caution">
    <text evidence="3">The sequence shown here is derived from an EMBL/GenBank/DDBJ whole genome shotgun (WGS) entry which is preliminary data.</text>
</comment>
<keyword evidence="3" id="KW-0548">Nucleotidyltransferase</keyword>
<evidence type="ECO:0000313" key="3">
    <source>
        <dbReference type="EMBL" id="TYK03256.1"/>
    </source>
</evidence>
<dbReference type="Pfam" id="PF07727">
    <property type="entry name" value="RVT_2"/>
    <property type="match status" value="1"/>
</dbReference>
<keyword evidence="3" id="KW-0695">RNA-directed DNA polymerase</keyword>
<dbReference type="GO" id="GO:0003964">
    <property type="term" value="F:RNA-directed DNA polymerase activity"/>
    <property type="evidence" value="ECO:0007669"/>
    <property type="project" value="UniProtKB-KW"/>
</dbReference>